<evidence type="ECO:0000313" key="4">
    <source>
        <dbReference type="EMBL" id="KAL3407034.1"/>
    </source>
</evidence>
<dbReference type="InterPro" id="IPR036770">
    <property type="entry name" value="Ankyrin_rpt-contain_sf"/>
</dbReference>
<sequence length="747" mass="86134">MVKWCENQFSGPSDPNCLKVLKFLAEKVSAVNETERFKLLEQFDNILTNWKGKLPNLREIFRWEEIDWLLSDSINYLGKKSEFIIKFVARTGYKDEAQVDEAAGGEQCDYYARTTPVHHAASCRDFSNESMRDLFQIYDRFEVNYTNERGITHFHVACKHDCGEAVEKFLENGQDPDCLWPKTSDPLLHLAVEWGHEDIVRLLLKYGADPNKIDELKRTPLHVLGTTMHEGDKGSIIFETFFDMCDQLNQEVHIDARDKWGCTPLQLALNWRHNEIAELLLRNGAESNVAESYGRTPLHFICTKSNDDECAKLLKTFFDISDKSKRSIDVDAVTDWGCTALNSAVKLKFYKTAELLVRRGANPNVIDKYRSHALHAIVEKGADDDEAARFLEVFFKIYAEKNQMVLINARDFWGQTPLHIALYHMHRKMVELLLRNGAHPNLFNENGRTPLHMICECKKDEEPKMTMLQIFFDLCDEVHRSVEIDTRDKFGETPLQSSLNNDNKKMAELLLRRGADPNFADEDGLTSLHYFCRSHATLSKWKKFFEIFDQFHKTVQVDARDKRGRTPLQLAVTNLLPDAIDLLLDRGADLSSFVFPSESDFDESFELMNLRSKMELAGNALAVVKNLERRGYELYRSDALSIMKTFAKFKLFGAKRLTREDHLNFEPPGDDRPLSVGDANKLHVCEIVSRGFFRSWALESFMELTHNRLPILCCDMIIENLSNEDLYNICLAAENRCEIKRSKDMTP</sequence>
<dbReference type="Pfam" id="PF12796">
    <property type="entry name" value="Ank_2"/>
    <property type="match status" value="2"/>
</dbReference>
<organism evidence="4 5">
    <name type="scientific">Trichogramma kaykai</name>
    <dbReference type="NCBI Taxonomy" id="54128"/>
    <lineage>
        <taxon>Eukaryota</taxon>
        <taxon>Metazoa</taxon>
        <taxon>Ecdysozoa</taxon>
        <taxon>Arthropoda</taxon>
        <taxon>Hexapoda</taxon>
        <taxon>Insecta</taxon>
        <taxon>Pterygota</taxon>
        <taxon>Neoptera</taxon>
        <taxon>Endopterygota</taxon>
        <taxon>Hymenoptera</taxon>
        <taxon>Apocrita</taxon>
        <taxon>Proctotrupomorpha</taxon>
        <taxon>Chalcidoidea</taxon>
        <taxon>Trichogrammatidae</taxon>
        <taxon>Trichogramma</taxon>
    </lineage>
</organism>
<dbReference type="SUPFAM" id="SSF48403">
    <property type="entry name" value="Ankyrin repeat"/>
    <property type="match status" value="2"/>
</dbReference>
<dbReference type="PANTHER" id="PTHR24198">
    <property type="entry name" value="ANKYRIN REPEAT AND PROTEIN KINASE DOMAIN-CONTAINING PROTEIN"/>
    <property type="match status" value="1"/>
</dbReference>
<name>A0ABD2XPJ1_9HYME</name>
<feature type="repeat" description="ANK" evidence="3">
    <location>
        <begin position="336"/>
        <end position="368"/>
    </location>
</feature>
<evidence type="ECO:0000256" key="3">
    <source>
        <dbReference type="PROSITE-ProRule" id="PRU00023"/>
    </source>
</evidence>
<protein>
    <submittedName>
        <fullName evidence="4">Uncharacterized protein</fullName>
    </submittedName>
</protein>
<keyword evidence="2 3" id="KW-0040">ANK repeat</keyword>
<gene>
    <name evidence="4" type="ORF">TKK_001112</name>
</gene>
<dbReference type="SMART" id="SM00248">
    <property type="entry name" value="ANK"/>
    <property type="match status" value="9"/>
</dbReference>
<dbReference type="Pfam" id="PF13857">
    <property type="entry name" value="Ank_5"/>
    <property type="match status" value="1"/>
</dbReference>
<feature type="repeat" description="ANK" evidence="3">
    <location>
        <begin position="490"/>
        <end position="522"/>
    </location>
</feature>
<dbReference type="Pfam" id="PF00023">
    <property type="entry name" value="Ank"/>
    <property type="match status" value="2"/>
</dbReference>
<feature type="repeat" description="ANK" evidence="3">
    <location>
        <begin position="183"/>
        <end position="215"/>
    </location>
</feature>
<dbReference type="PROSITE" id="PS50088">
    <property type="entry name" value="ANK_REPEAT"/>
    <property type="match status" value="6"/>
</dbReference>
<dbReference type="Gene3D" id="1.25.40.20">
    <property type="entry name" value="Ankyrin repeat-containing domain"/>
    <property type="match status" value="3"/>
</dbReference>
<dbReference type="PANTHER" id="PTHR24198:SF165">
    <property type="entry name" value="ANKYRIN REPEAT-CONTAINING PROTEIN-RELATED"/>
    <property type="match status" value="1"/>
</dbReference>
<keyword evidence="1" id="KW-0677">Repeat</keyword>
<evidence type="ECO:0000256" key="1">
    <source>
        <dbReference type="ARBA" id="ARBA00022737"/>
    </source>
</evidence>
<dbReference type="AlphaFoldDB" id="A0ABD2XPJ1"/>
<dbReference type="PROSITE" id="PS50297">
    <property type="entry name" value="ANK_REP_REGION"/>
    <property type="match status" value="5"/>
</dbReference>
<dbReference type="InterPro" id="IPR002110">
    <property type="entry name" value="Ankyrin_rpt"/>
</dbReference>
<feature type="repeat" description="ANK" evidence="3">
    <location>
        <begin position="413"/>
        <end position="445"/>
    </location>
</feature>
<dbReference type="EMBL" id="JBJJXI010000018">
    <property type="protein sequence ID" value="KAL3407034.1"/>
    <property type="molecule type" value="Genomic_DNA"/>
</dbReference>
<keyword evidence="5" id="KW-1185">Reference proteome</keyword>
<proteinExistence type="predicted"/>
<feature type="repeat" description="ANK" evidence="3">
    <location>
        <begin position="563"/>
        <end position="591"/>
    </location>
</feature>
<reference evidence="4 5" key="1">
    <citation type="journal article" date="2024" name="bioRxiv">
        <title>A reference genome for Trichogramma kaykai: A tiny desert-dwelling parasitoid wasp with competing sex-ratio distorters.</title>
        <authorList>
            <person name="Culotta J."/>
            <person name="Lindsey A.R."/>
        </authorList>
    </citation>
    <scope>NUCLEOTIDE SEQUENCE [LARGE SCALE GENOMIC DNA]</scope>
    <source>
        <strain evidence="4 5">KSX58</strain>
    </source>
</reference>
<evidence type="ECO:0000313" key="5">
    <source>
        <dbReference type="Proteomes" id="UP001627154"/>
    </source>
</evidence>
<accession>A0ABD2XPJ1</accession>
<dbReference type="Proteomes" id="UP001627154">
    <property type="component" value="Unassembled WGS sequence"/>
</dbReference>
<feature type="repeat" description="ANK" evidence="3">
    <location>
        <begin position="260"/>
        <end position="292"/>
    </location>
</feature>
<comment type="caution">
    <text evidence="4">The sequence shown here is derived from an EMBL/GenBank/DDBJ whole genome shotgun (WGS) entry which is preliminary data.</text>
</comment>
<evidence type="ECO:0000256" key="2">
    <source>
        <dbReference type="ARBA" id="ARBA00023043"/>
    </source>
</evidence>